<dbReference type="STRING" id="2017.SAMN05444320_105190"/>
<dbReference type="PANTHER" id="PTHR30055">
    <property type="entry name" value="HTH-TYPE TRANSCRIPTIONAL REGULATOR RUTR"/>
    <property type="match status" value="1"/>
</dbReference>
<feature type="region of interest" description="Disordered" evidence="3">
    <location>
        <begin position="202"/>
        <end position="221"/>
    </location>
</feature>
<organism evidence="5 6">
    <name type="scientific">Streptoalloteichus hindustanus</name>
    <dbReference type="NCBI Taxonomy" id="2017"/>
    <lineage>
        <taxon>Bacteria</taxon>
        <taxon>Bacillati</taxon>
        <taxon>Actinomycetota</taxon>
        <taxon>Actinomycetes</taxon>
        <taxon>Pseudonocardiales</taxon>
        <taxon>Pseudonocardiaceae</taxon>
        <taxon>Streptoalloteichus</taxon>
    </lineage>
</organism>
<dbReference type="SUPFAM" id="SSF46689">
    <property type="entry name" value="Homeodomain-like"/>
    <property type="match status" value="1"/>
</dbReference>
<dbReference type="Gene3D" id="1.10.357.10">
    <property type="entry name" value="Tetracycline Repressor, domain 2"/>
    <property type="match status" value="1"/>
</dbReference>
<dbReference type="Pfam" id="PF00440">
    <property type="entry name" value="TetR_N"/>
    <property type="match status" value="1"/>
</dbReference>
<evidence type="ECO:0000259" key="4">
    <source>
        <dbReference type="PROSITE" id="PS50977"/>
    </source>
</evidence>
<dbReference type="GO" id="GO:0003700">
    <property type="term" value="F:DNA-binding transcription factor activity"/>
    <property type="evidence" value="ECO:0007669"/>
    <property type="project" value="TreeGrafter"/>
</dbReference>
<dbReference type="OrthoDB" id="5242433at2"/>
<keyword evidence="1 2" id="KW-0238">DNA-binding</keyword>
<evidence type="ECO:0000256" key="2">
    <source>
        <dbReference type="PROSITE-ProRule" id="PRU00335"/>
    </source>
</evidence>
<reference evidence="5 6" key="1">
    <citation type="submission" date="2016-11" db="EMBL/GenBank/DDBJ databases">
        <authorList>
            <person name="Jaros S."/>
            <person name="Januszkiewicz K."/>
            <person name="Wedrychowicz H."/>
        </authorList>
    </citation>
    <scope>NUCLEOTIDE SEQUENCE [LARGE SCALE GENOMIC DNA]</scope>
    <source>
        <strain evidence="5 6">DSM 44523</strain>
    </source>
</reference>
<gene>
    <name evidence="5" type="ORF">SAMN05444320_105190</name>
</gene>
<dbReference type="Proteomes" id="UP000184501">
    <property type="component" value="Unassembled WGS sequence"/>
</dbReference>
<dbReference type="InterPro" id="IPR036271">
    <property type="entry name" value="Tet_transcr_reg_TetR-rel_C_sf"/>
</dbReference>
<accession>A0A1M5EYK6</accession>
<dbReference type="SUPFAM" id="SSF48498">
    <property type="entry name" value="Tetracyclin repressor-like, C-terminal domain"/>
    <property type="match status" value="1"/>
</dbReference>
<dbReference type="RefSeq" id="WP_083959756.1">
    <property type="nucleotide sequence ID" value="NZ_FQVN01000005.1"/>
</dbReference>
<dbReference type="PROSITE" id="PS50977">
    <property type="entry name" value="HTH_TETR_2"/>
    <property type="match status" value="1"/>
</dbReference>
<dbReference type="InterPro" id="IPR009057">
    <property type="entry name" value="Homeodomain-like_sf"/>
</dbReference>
<evidence type="ECO:0000313" key="5">
    <source>
        <dbReference type="EMBL" id="SHF84122.1"/>
    </source>
</evidence>
<dbReference type="InterPro" id="IPR050109">
    <property type="entry name" value="HTH-type_TetR-like_transc_reg"/>
</dbReference>
<dbReference type="InterPro" id="IPR001647">
    <property type="entry name" value="HTH_TetR"/>
</dbReference>
<keyword evidence="6" id="KW-1185">Reference proteome</keyword>
<sequence>MTDEATGERRMPAEERRRELVAAAFRVMAREGIAAASTRAIVAEAGMPLGAFHYCFRSKQELLRELMTSSAREAARAAVTALRPGLDVLGSLRDGFLAYWQVIEAEPAKQMVLHELTQYALRQPELADLPRWEYESYVDETVRYLRAVGDNAGAEWTLPERVLARMVVTVTDGVTLGWLADRDSDAALAALEAFARQFASLSRPRAPRRGEGRARGSRQAR</sequence>
<dbReference type="EMBL" id="FQVN01000005">
    <property type="protein sequence ID" value="SHF84122.1"/>
    <property type="molecule type" value="Genomic_DNA"/>
</dbReference>
<evidence type="ECO:0000256" key="1">
    <source>
        <dbReference type="ARBA" id="ARBA00023125"/>
    </source>
</evidence>
<evidence type="ECO:0000256" key="3">
    <source>
        <dbReference type="SAM" id="MobiDB-lite"/>
    </source>
</evidence>
<name>A0A1M5EYK6_STRHI</name>
<dbReference type="PANTHER" id="PTHR30055:SF226">
    <property type="entry name" value="HTH-TYPE TRANSCRIPTIONAL REGULATOR PKSA"/>
    <property type="match status" value="1"/>
</dbReference>
<feature type="DNA-binding region" description="H-T-H motif" evidence="2">
    <location>
        <begin position="37"/>
        <end position="56"/>
    </location>
</feature>
<dbReference type="AlphaFoldDB" id="A0A1M5EYK6"/>
<proteinExistence type="predicted"/>
<feature type="domain" description="HTH tetR-type" evidence="4">
    <location>
        <begin position="14"/>
        <end position="74"/>
    </location>
</feature>
<evidence type="ECO:0000313" key="6">
    <source>
        <dbReference type="Proteomes" id="UP000184501"/>
    </source>
</evidence>
<dbReference type="GO" id="GO:0000976">
    <property type="term" value="F:transcription cis-regulatory region binding"/>
    <property type="evidence" value="ECO:0007669"/>
    <property type="project" value="TreeGrafter"/>
</dbReference>
<protein>
    <submittedName>
        <fullName evidence="5">Transcriptional regulator, TetR family</fullName>
    </submittedName>
</protein>